<evidence type="ECO:0000313" key="2">
    <source>
        <dbReference type="Proteomes" id="UP000637643"/>
    </source>
</evidence>
<reference evidence="1" key="1">
    <citation type="journal article" date="2014" name="Int. J. Syst. Evol. Microbiol.">
        <title>Complete genome sequence of Corynebacterium casei LMG S-19264T (=DSM 44701T), isolated from a smear-ripened cheese.</title>
        <authorList>
            <consortium name="US DOE Joint Genome Institute (JGI-PGF)"/>
            <person name="Walter F."/>
            <person name="Albersmeier A."/>
            <person name="Kalinowski J."/>
            <person name="Ruckert C."/>
        </authorList>
    </citation>
    <scope>NUCLEOTIDE SEQUENCE</scope>
    <source>
        <strain evidence="1">CGMCC 1.16134</strain>
    </source>
</reference>
<evidence type="ECO:0000313" key="1">
    <source>
        <dbReference type="EMBL" id="GGF82079.1"/>
    </source>
</evidence>
<protein>
    <submittedName>
        <fullName evidence="1">Uncharacterized protein</fullName>
    </submittedName>
</protein>
<accession>A0A917FG37</accession>
<gene>
    <name evidence="1" type="ORF">GCM10010912_29020</name>
</gene>
<sequence length="171" mass="19322">MFHPTVFDNLKVAIENQIYDYDNLDGLLLVTDRSDLLDLALMSREFLLSFRLTGSEKVTSQIVLSSTVKDLGDEILENPDTHPGCQLLLRFYLETADVSVQCPAIGQVLTSIWGPEIQPVQSLVFVYGQAENTYRNTVELQFNRQITEDQMEDIPELLQAVLKSAEQLEAI</sequence>
<comment type="caution">
    <text evidence="1">The sequence shown here is derived from an EMBL/GenBank/DDBJ whole genome shotgun (WGS) entry which is preliminary data.</text>
</comment>
<reference evidence="1" key="2">
    <citation type="submission" date="2020-09" db="EMBL/GenBank/DDBJ databases">
        <authorList>
            <person name="Sun Q."/>
            <person name="Zhou Y."/>
        </authorList>
    </citation>
    <scope>NUCLEOTIDE SEQUENCE</scope>
    <source>
        <strain evidence="1">CGMCC 1.16134</strain>
    </source>
</reference>
<keyword evidence="2" id="KW-1185">Reference proteome</keyword>
<name>A0A917FG37_9BACL</name>
<proteinExistence type="predicted"/>
<dbReference type="Proteomes" id="UP000637643">
    <property type="component" value="Unassembled WGS sequence"/>
</dbReference>
<organism evidence="1 2">
    <name type="scientific">Paenibacillus albidus</name>
    <dbReference type="NCBI Taxonomy" id="2041023"/>
    <lineage>
        <taxon>Bacteria</taxon>
        <taxon>Bacillati</taxon>
        <taxon>Bacillota</taxon>
        <taxon>Bacilli</taxon>
        <taxon>Bacillales</taxon>
        <taxon>Paenibacillaceae</taxon>
        <taxon>Paenibacillus</taxon>
    </lineage>
</organism>
<dbReference type="AlphaFoldDB" id="A0A917FG37"/>
<dbReference type="EMBL" id="BMKR01000010">
    <property type="protein sequence ID" value="GGF82079.1"/>
    <property type="molecule type" value="Genomic_DNA"/>
</dbReference>